<keyword evidence="2" id="KW-1185">Reference proteome</keyword>
<protein>
    <submittedName>
        <fullName evidence="1">Uncharacterized protein</fullName>
    </submittedName>
</protein>
<proteinExistence type="predicted"/>
<evidence type="ECO:0000313" key="1">
    <source>
        <dbReference type="EMBL" id="TMS05197.1"/>
    </source>
</evidence>
<evidence type="ECO:0000313" key="2">
    <source>
        <dbReference type="Proteomes" id="UP000793456"/>
    </source>
</evidence>
<organism evidence="1 2">
    <name type="scientific">Larimichthys crocea</name>
    <name type="common">Large yellow croaker</name>
    <name type="synonym">Pseudosciaena crocea</name>
    <dbReference type="NCBI Taxonomy" id="215358"/>
    <lineage>
        <taxon>Eukaryota</taxon>
        <taxon>Metazoa</taxon>
        <taxon>Chordata</taxon>
        <taxon>Craniata</taxon>
        <taxon>Vertebrata</taxon>
        <taxon>Euteleostomi</taxon>
        <taxon>Actinopterygii</taxon>
        <taxon>Neopterygii</taxon>
        <taxon>Teleostei</taxon>
        <taxon>Neoteleostei</taxon>
        <taxon>Acanthomorphata</taxon>
        <taxon>Eupercaria</taxon>
        <taxon>Sciaenidae</taxon>
        <taxon>Larimichthys</taxon>
    </lineage>
</organism>
<comment type="caution">
    <text evidence="1">The sequence shown here is derived from an EMBL/GenBank/DDBJ whole genome shotgun (WGS) entry which is preliminary data.</text>
</comment>
<accession>A0ACD3QD82</accession>
<sequence length="74" mass="8577">MTNTDLSRILKSEEIQKALRTPNKKINRRVLKKNAQDNQHRPEQDPEEREDPGRTLHTQLNQLQSTEGESSEGL</sequence>
<gene>
    <name evidence="1" type="ORF">E3U43_004447</name>
</gene>
<reference evidence="1" key="1">
    <citation type="submission" date="2018-11" db="EMBL/GenBank/DDBJ databases">
        <title>The sequence and de novo assembly of Larimichthys crocea genome using PacBio and Hi-C technologies.</title>
        <authorList>
            <person name="Xu P."/>
            <person name="Chen B."/>
            <person name="Zhou Z."/>
            <person name="Ke Q."/>
            <person name="Wu Y."/>
            <person name="Bai H."/>
            <person name="Pu F."/>
        </authorList>
    </citation>
    <scope>NUCLEOTIDE SEQUENCE</scope>
    <source>
        <tissue evidence="1">Muscle</tissue>
    </source>
</reference>
<name>A0ACD3QD82_LARCR</name>
<dbReference type="Proteomes" id="UP000793456">
    <property type="component" value="Chromosome XX"/>
</dbReference>
<dbReference type="EMBL" id="CM011693">
    <property type="protein sequence ID" value="TMS05197.1"/>
    <property type="molecule type" value="Genomic_DNA"/>
</dbReference>